<evidence type="ECO:0000313" key="1">
    <source>
        <dbReference type="EMBL" id="KKL71319.1"/>
    </source>
</evidence>
<comment type="caution">
    <text evidence="1">The sequence shown here is derived from an EMBL/GenBank/DDBJ whole genome shotgun (WGS) entry which is preliminary data.</text>
</comment>
<protein>
    <submittedName>
        <fullName evidence="1">Uncharacterized protein</fullName>
    </submittedName>
</protein>
<name>A0A0F9EBJ2_9ZZZZ</name>
<reference evidence="1" key="1">
    <citation type="journal article" date="2015" name="Nature">
        <title>Complex archaea that bridge the gap between prokaryotes and eukaryotes.</title>
        <authorList>
            <person name="Spang A."/>
            <person name="Saw J.H."/>
            <person name="Jorgensen S.L."/>
            <person name="Zaremba-Niedzwiedzka K."/>
            <person name="Martijn J."/>
            <person name="Lind A.E."/>
            <person name="van Eijk R."/>
            <person name="Schleper C."/>
            <person name="Guy L."/>
            <person name="Ettema T.J."/>
        </authorList>
    </citation>
    <scope>NUCLEOTIDE SEQUENCE</scope>
</reference>
<gene>
    <name evidence="1" type="ORF">LCGC14_2096130</name>
</gene>
<dbReference type="EMBL" id="LAZR01025629">
    <property type="protein sequence ID" value="KKL71319.1"/>
    <property type="molecule type" value="Genomic_DNA"/>
</dbReference>
<dbReference type="AlphaFoldDB" id="A0A0F9EBJ2"/>
<proteinExistence type="predicted"/>
<accession>A0A0F9EBJ2</accession>
<sequence>MPEQSNIWLWDAANSVWVEASVVVVTKRMTDTGQVITGAHRLYWVNSTPSAGNSVLEVTDDTDGLSAIIYDCFHTTRESHVHNLNPPMPFSNGIYIKTLTNYGSVIFGYV</sequence>
<organism evidence="1">
    <name type="scientific">marine sediment metagenome</name>
    <dbReference type="NCBI Taxonomy" id="412755"/>
    <lineage>
        <taxon>unclassified sequences</taxon>
        <taxon>metagenomes</taxon>
        <taxon>ecological metagenomes</taxon>
    </lineage>
</organism>